<dbReference type="Proteomes" id="UP000053477">
    <property type="component" value="Unassembled WGS sequence"/>
</dbReference>
<organism evidence="2 3">
    <name type="scientific">Schizopora paradoxa</name>
    <dbReference type="NCBI Taxonomy" id="27342"/>
    <lineage>
        <taxon>Eukaryota</taxon>
        <taxon>Fungi</taxon>
        <taxon>Dikarya</taxon>
        <taxon>Basidiomycota</taxon>
        <taxon>Agaricomycotina</taxon>
        <taxon>Agaricomycetes</taxon>
        <taxon>Hymenochaetales</taxon>
        <taxon>Schizoporaceae</taxon>
        <taxon>Schizopora</taxon>
    </lineage>
</organism>
<keyword evidence="3" id="KW-1185">Reference proteome</keyword>
<reference evidence="2 3" key="1">
    <citation type="submission" date="2015-04" db="EMBL/GenBank/DDBJ databases">
        <title>Complete genome sequence of Schizopora paradoxa KUC8140, a cosmopolitan wood degrader in East Asia.</title>
        <authorList>
            <consortium name="DOE Joint Genome Institute"/>
            <person name="Min B."/>
            <person name="Park H."/>
            <person name="Jang Y."/>
            <person name="Kim J.-J."/>
            <person name="Kim K.H."/>
            <person name="Pangilinan J."/>
            <person name="Lipzen A."/>
            <person name="Riley R."/>
            <person name="Grigoriev I.V."/>
            <person name="Spatafora J.W."/>
            <person name="Choi I.-G."/>
        </authorList>
    </citation>
    <scope>NUCLEOTIDE SEQUENCE [LARGE SCALE GENOMIC DNA]</scope>
    <source>
        <strain evidence="2 3">KUC8140</strain>
    </source>
</reference>
<proteinExistence type="predicted"/>
<dbReference type="InParanoid" id="A0A0H2R586"/>
<dbReference type="EMBL" id="KQ086475">
    <property type="protein sequence ID" value="KLO04643.1"/>
    <property type="molecule type" value="Genomic_DNA"/>
</dbReference>
<evidence type="ECO:0000256" key="1">
    <source>
        <dbReference type="SAM" id="MobiDB-lite"/>
    </source>
</evidence>
<name>A0A0H2R586_9AGAM</name>
<protein>
    <submittedName>
        <fullName evidence="2">Uncharacterized protein</fullName>
    </submittedName>
</protein>
<feature type="region of interest" description="Disordered" evidence="1">
    <location>
        <begin position="1"/>
        <end position="26"/>
    </location>
</feature>
<dbReference type="AlphaFoldDB" id="A0A0H2R586"/>
<evidence type="ECO:0000313" key="3">
    <source>
        <dbReference type="Proteomes" id="UP000053477"/>
    </source>
</evidence>
<evidence type="ECO:0000313" key="2">
    <source>
        <dbReference type="EMBL" id="KLO04643.1"/>
    </source>
</evidence>
<gene>
    <name evidence="2" type="ORF">SCHPADRAFT_947555</name>
</gene>
<sequence>MPYYRRNGSESPTPSELPDTPPPTVPAFPNGRSLLSYIIERFGLVGSVSMDESKVKTMDGELARIFLLISVKILRELPWVNNRYKGRFGDSLLDDILLDMGVGSLNRNRSGYSDEDIFNATHEDVKINLRMLFRHCEKRDRPDIVEIESALYGGHPIKPNSLQDGGEMTEFDRRYIRKLFAKGTHLPDNLVVGTSEQGQSACEKIFGPISRKDKGVSGPPVHLEYVPFAPFELLRSSDMHPRPYLAVAYGREVGLFSTEKWGDVNTYVYGLKDAQYRAVCDFDEGIAWLRTVSRGQRNCLIKVRNAVVEDYDN</sequence>
<accession>A0A0H2R586</accession>